<dbReference type="InterPro" id="IPR022438">
    <property type="entry name" value="RPE5"/>
</dbReference>
<organism evidence="1 2">
    <name type="scientific">Rickettsia japonica</name>
    <dbReference type="NCBI Taxonomy" id="35790"/>
    <lineage>
        <taxon>Bacteria</taxon>
        <taxon>Pseudomonadati</taxon>
        <taxon>Pseudomonadota</taxon>
        <taxon>Alphaproteobacteria</taxon>
        <taxon>Rickettsiales</taxon>
        <taxon>Rickettsiaceae</taxon>
        <taxon>Rickettsieae</taxon>
        <taxon>Rickettsia</taxon>
        <taxon>spotted fever group</taxon>
    </lineage>
</organism>
<reference evidence="1 2" key="1">
    <citation type="submission" date="2018-08" db="EMBL/GenBank/DDBJ databases">
        <title>Complete genomic DNA sequence of Rickettsia japonica in China.</title>
        <authorList>
            <person name="Lu Q."/>
            <person name="Li C."/>
        </authorList>
    </citation>
    <scope>NUCLEOTIDE SEQUENCE [LARGE SCALE GENOMIC DNA]</scope>
    <source>
        <strain evidence="1 2">LA4/2015</strain>
    </source>
</reference>
<protein>
    <submittedName>
        <fullName evidence="1">Palindromic element RPE5 domain-containing protein</fullName>
    </submittedName>
</protein>
<sequence>MVVVNVYTSTQNVQHPRTYKDIAANFSSAI</sequence>
<dbReference type="NCBIfam" id="TIGR03776">
    <property type="entry name" value="RPE5"/>
    <property type="match status" value="1"/>
</dbReference>
<evidence type="ECO:0000313" key="2">
    <source>
        <dbReference type="Proteomes" id="UP000258667"/>
    </source>
</evidence>
<dbReference type="EMBL" id="CP032049">
    <property type="protein sequence ID" value="AXU07151.1"/>
    <property type="molecule type" value="Genomic_DNA"/>
</dbReference>
<name>A0ABN5P2F0_RICJA</name>
<gene>
    <name evidence="1" type="ORF">D0Z68_03835</name>
</gene>
<proteinExistence type="predicted"/>
<dbReference type="Proteomes" id="UP000258667">
    <property type="component" value="Chromosome"/>
</dbReference>
<keyword evidence="2" id="KW-1185">Reference proteome</keyword>
<accession>A0ABN5P2F0</accession>
<evidence type="ECO:0000313" key="1">
    <source>
        <dbReference type="EMBL" id="AXU07151.1"/>
    </source>
</evidence>